<keyword evidence="2" id="KW-1185">Reference proteome</keyword>
<proteinExistence type="predicted"/>
<dbReference type="GeneID" id="115621984"/>
<dbReference type="RefSeq" id="XP_030371697.1">
    <property type="nucleotide sequence ID" value="XM_030515837.1"/>
</dbReference>
<gene>
    <name evidence="3" type="primary">LOC115621984</name>
</gene>
<dbReference type="OrthoDB" id="8006210at2759"/>
<keyword evidence="1" id="KW-0175">Coiled coil</keyword>
<reference evidence="3" key="1">
    <citation type="submission" date="2025-08" db="UniProtKB">
        <authorList>
            <consortium name="RefSeq"/>
        </authorList>
    </citation>
    <scope>IDENTIFICATION</scope>
    <source>
        <strain evidence="3">11010-0011.00</strain>
        <tissue evidence="3">Whole body</tissue>
    </source>
</reference>
<sequence>MNNSYEICARLKRLTNKEHEVKRAEIQLAKKTEQFRSDLTAAKIELRLQQRECDELRSLSTRRNGVLQKEREKLVAVLQRSAEIQAMVTERTTQLVMSERKERNRMHELKEATNIYINHKALPERLQGVIVLPKGSDTSSSCGSIGQWVPFSMDGNSIHGLDALLTQLPIRYRNAEQWQELIDVTNRVAILQKAAPAIDLTSTKSV</sequence>
<dbReference type="AlphaFoldDB" id="A0A6J2T9S4"/>
<feature type="coiled-coil region" evidence="1">
    <location>
        <begin position="14"/>
        <end position="59"/>
    </location>
</feature>
<accession>A0A6J2T9S4</accession>
<evidence type="ECO:0000313" key="2">
    <source>
        <dbReference type="Proteomes" id="UP000504634"/>
    </source>
</evidence>
<dbReference type="Proteomes" id="UP000504634">
    <property type="component" value="Unplaced"/>
</dbReference>
<evidence type="ECO:0000256" key="1">
    <source>
        <dbReference type="SAM" id="Coils"/>
    </source>
</evidence>
<name>A0A6J2T9S4_DROLE</name>
<evidence type="ECO:0000313" key="3">
    <source>
        <dbReference type="RefSeq" id="XP_030371697.1"/>
    </source>
</evidence>
<organism evidence="2 3">
    <name type="scientific">Drosophila lebanonensis</name>
    <name type="common">Fruit fly</name>
    <name type="synonym">Scaptodrosophila lebanonensis</name>
    <dbReference type="NCBI Taxonomy" id="7225"/>
    <lineage>
        <taxon>Eukaryota</taxon>
        <taxon>Metazoa</taxon>
        <taxon>Ecdysozoa</taxon>
        <taxon>Arthropoda</taxon>
        <taxon>Hexapoda</taxon>
        <taxon>Insecta</taxon>
        <taxon>Pterygota</taxon>
        <taxon>Neoptera</taxon>
        <taxon>Endopterygota</taxon>
        <taxon>Diptera</taxon>
        <taxon>Brachycera</taxon>
        <taxon>Muscomorpha</taxon>
        <taxon>Ephydroidea</taxon>
        <taxon>Drosophilidae</taxon>
        <taxon>Scaptodrosophila</taxon>
    </lineage>
</organism>
<protein>
    <submittedName>
        <fullName evidence="3">Kinetochore protein Spc25</fullName>
    </submittedName>
</protein>